<dbReference type="Proteomes" id="UP000305067">
    <property type="component" value="Unassembled WGS sequence"/>
</dbReference>
<dbReference type="AlphaFoldDB" id="A0A5C3QL91"/>
<accession>A0A5C3QL91</accession>
<dbReference type="OrthoDB" id="5978656at2759"/>
<organism evidence="1 2">
    <name type="scientific">Pterulicium gracile</name>
    <dbReference type="NCBI Taxonomy" id="1884261"/>
    <lineage>
        <taxon>Eukaryota</taxon>
        <taxon>Fungi</taxon>
        <taxon>Dikarya</taxon>
        <taxon>Basidiomycota</taxon>
        <taxon>Agaricomycotina</taxon>
        <taxon>Agaricomycetes</taxon>
        <taxon>Agaricomycetidae</taxon>
        <taxon>Agaricales</taxon>
        <taxon>Pleurotineae</taxon>
        <taxon>Pterulaceae</taxon>
        <taxon>Pterulicium</taxon>
    </lineage>
</organism>
<reference evidence="1 2" key="1">
    <citation type="journal article" date="2019" name="Nat. Ecol. Evol.">
        <title>Megaphylogeny resolves global patterns of mushroom evolution.</title>
        <authorList>
            <person name="Varga T."/>
            <person name="Krizsan K."/>
            <person name="Foldi C."/>
            <person name="Dima B."/>
            <person name="Sanchez-Garcia M."/>
            <person name="Sanchez-Ramirez S."/>
            <person name="Szollosi G.J."/>
            <person name="Szarkandi J.G."/>
            <person name="Papp V."/>
            <person name="Albert L."/>
            <person name="Andreopoulos W."/>
            <person name="Angelini C."/>
            <person name="Antonin V."/>
            <person name="Barry K.W."/>
            <person name="Bougher N.L."/>
            <person name="Buchanan P."/>
            <person name="Buyck B."/>
            <person name="Bense V."/>
            <person name="Catcheside P."/>
            <person name="Chovatia M."/>
            <person name="Cooper J."/>
            <person name="Damon W."/>
            <person name="Desjardin D."/>
            <person name="Finy P."/>
            <person name="Geml J."/>
            <person name="Haridas S."/>
            <person name="Hughes K."/>
            <person name="Justo A."/>
            <person name="Karasinski D."/>
            <person name="Kautmanova I."/>
            <person name="Kiss B."/>
            <person name="Kocsube S."/>
            <person name="Kotiranta H."/>
            <person name="LaButti K.M."/>
            <person name="Lechner B.E."/>
            <person name="Liimatainen K."/>
            <person name="Lipzen A."/>
            <person name="Lukacs Z."/>
            <person name="Mihaltcheva S."/>
            <person name="Morgado L.N."/>
            <person name="Niskanen T."/>
            <person name="Noordeloos M.E."/>
            <person name="Ohm R.A."/>
            <person name="Ortiz-Santana B."/>
            <person name="Ovrebo C."/>
            <person name="Racz N."/>
            <person name="Riley R."/>
            <person name="Savchenko A."/>
            <person name="Shiryaev A."/>
            <person name="Soop K."/>
            <person name="Spirin V."/>
            <person name="Szebenyi C."/>
            <person name="Tomsovsky M."/>
            <person name="Tulloss R.E."/>
            <person name="Uehling J."/>
            <person name="Grigoriev I.V."/>
            <person name="Vagvolgyi C."/>
            <person name="Papp T."/>
            <person name="Martin F.M."/>
            <person name="Miettinen O."/>
            <person name="Hibbett D.S."/>
            <person name="Nagy L.G."/>
        </authorList>
    </citation>
    <scope>NUCLEOTIDE SEQUENCE [LARGE SCALE GENOMIC DNA]</scope>
    <source>
        <strain evidence="1 2">CBS 309.79</strain>
    </source>
</reference>
<dbReference type="STRING" id="1884261.A0A5C3QL91"/>
<sequence>MASLFSIKALLSFSVNVGFILRRRSSKACSPRTAAPEWFQNGAQAANVIFPISATAPYSSEALAALKTKILVERNAYGFVLYHNGKWTLRCCAQIYNELEDYEKIGKLFLEVCREVEAEFGVKVQDSGFL</sequence>
<name>A0A5C3QL91_9AGAR</name>
<evidence type="ECO:0008006" key="3">
    <source>
        <dbReference type="Google" id="ProtNLM"/>
    </source>
</evidence>
<proteinExistence type="predicted"/>
<dbReference type="EMBL" id="ML178823">
    <property type="protein sequence ID" value="TFL02287.1"/>
    <property type="molecule type" value="Genomic_DNA"/>
</dbReference>
<protein>
    <recommendedName>
        <fullName evidence="3">Pyridoxal phosphate-dependent transferase</fullName>
    </recommendedName>
</protein>
<gene>
    <name evidence="1" type="ORF">BDV98DRAFT_592743</name>
</gene>
<evidence type="ECO:0000313" key="2">
    <source>
        <dbReference type="Proteomes" id="UP000305067"/>
    </source>
</evidence>
<evidence type="ECO:0000313" key="1">
    <source>
        <dbReference type="EMBL" id="TFL02287.1"/>
    </source>
</evidence>
<keyword evidence="2" id="KW-1185">Reference proteome</keyword>